<evidence type="ECO:0000313" key="2">
    <source>
        <dbReference type="EMBL" id="CAG8616933.1"/>
    </source>
</evidence>
<name>A0A9N9CUX2_9GLOM</name>
<evidence type="ECO:0000313" key="3">
    <source>
        <dbReference type="Proteomes" id="UP000789570"/>
    </source>
</evidence>
<evidence type="ECO:0000256" key="1">
    <source>
        <dbReference type="SAM" id="MobiDB-lite"/>
    </source>
</evidence>
<keyword evidence="3" id="KW-1185">Reference proteome</keyword>
<dbReference type="Proteomes" id="UP000789570">
    <property type="component" value="Unassembled WGS sequence"/>
</dbReference>
<reference evidence="2" key="1">
    <citation type="submission" date="2021-06" db="EMBL/GenBank/DDBJ databases">
        <authorList>
            <person name="Kallberg Y."/>
            <person name="Tangrot J."/>
            <person name="Rosling A."/>
        </authorList>
    </citation>
    <scope>NUCLEOTIDE SEQUENCE</scope>
    <source>
        <strain evidence="2">UK204</strain>
    </source>
</reference>
<proteinExistence type="predicted"/>
<organism evidence="2 3">
    <name type="scientific">Funneliformis caledonium</name>
    <dbReference type="NCBI Taxonomy" id="1117310"/>
    <lineage>
        <taxon>Eukaryota</taxon>
        <taxon>Fungi</taxon>
        <taxon>Fungi incertae sedis</taxon>
        <taxon>Mucoromycota</taxon>
        <taxon>Glomeromycotina</taxon>
        <taxon>Glomeromycetes</taxon>
        <taxon>Glomerales</taxon>
        <taxon>Glomeraceae</taxon>
        <taxon>Funneliformis</taxon>
    </lineage>
</organism>
<feature type="region of interest" description="Disordered" evidence="1">
    <location>
        <begin position="24"/>
        <end position="49"/>
    </location>
</feature>
<dbReference type="EMBL" id="CAJVPQ010003060">
    <property type="protein sequence ID" value="CAG8616933.1"/>
    <property type="molecule type" value="Genomic_DNA"/>
</dbReference>
<dbReference type="AlphaFoldDB" id="A0A9N9CUX2"/>
<feature type="non-terminal residue" evidence="2">
    <location>
        <position position="309"/>
    </location>
</feature>
<protein>
    <submittedName>
        <fullName evidence="2">3644_t:CDS:1</fullName>
    </submittedName>
</protein>
<feature type="compositionally biased region" description="Basic and acidic residues" evidence="1">
    <location>
        <begin position="35"/>
        <end position="49"/>
    </location>
</feature>
<sequence>RSNSSWSSSLSLLDKSICIESSIGSSNSTDSWSRSIRDSHTRSIRDNHTRSIRDNQSCSVKDRSHSRGCSCNFRKSQTQTPIIRKSRSQTPIIYNLREHLLNIQDEYAQDKHMQDEHIETLSKAVMALTEEVHNLKKNQQIQNESSIQRDVFLPLKSTTEYHYHSRVVLEDMFEQQYKLFHDEVVQILKGLDNSLHLDPTKKWSKISQHISKNIMKEIGKVLLGRFCYKETELKWVLQQLYHHRREQWKLSLDLSKVKSNKKRKGTNSRRGDDDYKDDCKLIIDEGKYHSDEVSKTDEELANEEIAENI</sequence>
<accession>A0A9N9CUX2</accession>
<dbReference type="OrthoDB" id="2438111at2759"/>
<feature type="compositionally biased region" description="Polar residues" evidence="1">
    <location>
        <begin position="24"/>
        <end position="34"/>
    </location>
</feature>
<comment type="caution">
    <text evidence="2">The sequence shown here is derived from an EMBL/GenBank/DDBJ whole genome shotgun (WGS) entry which is preliminary data.</text>
</comment>
<gene>
    <name evidence="2" type="ORF">FCALED_LOCUS9354</name>
</gene>